<dbReference type="Proteomes" id="UP001501295">
    <property type="component" value="Unassembled WGS sequence"/>
</dbReference>
<organism evidence="2 3">
    <name type="scientific">Frondihabitans cladoniiphilus</name>
    <dbReference type="NCBI Taxonomy" id="715785"/>
    <lineage>
        <taxon>Bacteria</taxon>
        <taxon>Bacillati</taxon>
        <taxon>Actinomycetota</taxon>
        <taxon>Actinomycetes</taxon>
        <taxon>Micrococcales</taxon>
        <taxon>Microbacteriaceae</taxon>
        <taxon>Frondihabitans</taxon>
    </lineage>
</organism>
<sequence length="201" mass="22340">MSGRTATVELSPAEIVEAADREIQEAEALALTLEEKVRSGDETVKYEQIEKARGLKRFAELRREAAQAKAEALAEKLERDKINGLLAEHLPGAQSVDAEIEGLLVQARQFVDQALAVARKHDRHVFAIALAATSAGNEYHPESNPEIIGESRLPEFTWFETRGQRAETLSPGTVLTRLLSPYRDTMSASRRYTEIREATRA</sequence>
<keyword evidence="3" id="KW-1185">Reference proteome</keyword>
<keyword evidence="1" id="KW-0175">Coiled coil</keyword>
<comment type="caution">
    <text evidence="2">The sequence shown here is derived from an EMBL/GenBank/DDBJ whole genome shotgun (WGS) entry which is preliminary data.</text>
</comment>
<accession>A0ABP8WC19</accession>
<dbReference type="EMBL" id="BAABLM010000012">
    <property type="protein sequence ID" value="GAA4686490.1"/>
    <property type="molecule type" value="Genomic_DNA"/>
</dbReference>
<feature type="coiled-coil region" evidence="1">
    <location>
        <begin position="16"/>
        <end position="83"/>
    </location>
</feature>
<protein>
    <submittedName>
        <fullName evidence="2">Uncharacterized protein</fullName>
    </submittedName>
</protein>
<gene>
    <name evidence="2" type="ORF">GCM10025780_36440</name>
</gene>
<evidence type="ECO:0000313" key="3">
    <source>
        <dbReference type="Proteomes" id="UP001501295"/>
    </source>
</evidence>
<proteinExistence type="predicted"/>
<reference evidence="3" key="1">
    <citation type="journal article" date="2019" name="Int. J. Syst. Evol. Microbiol.">
        <title>The Global Catalogue of Microorganisms (GCM) 10K type strain sequencing project: providing services to taxonomists for standard genome sequencing and annotation.</title>
        <authorList>
            <consortium name="The Broad Institute Genomics Platform"/>
            <consortium name="The Broad Institute Genome Sequencing Center for Infectious Disease"/>
            <person name="Wu L."/>
            <person name="Ma J."/>
        </authorList>
    </citation>
    <scope>NUCLEOTIDE SEQUENCE [LARGE SCALE GENOMIC DNA]</scope>
    <source>
        <strain evidence="3">JCM 18956</strain>
    </source>
</reference>
<name>A0ABP8WC19_9MICO</name>
<evidence type="ECO:0000256" key="1">
    <source>
        <dbReference type="SAM" id="Coils"/>
    </source>
</evidence>
<evidence type="ECO:0000313" key="2">
    <source>
        <dbReference type="EMBL" id="GAA4686490.1"/>
    </source>
</evidence>